<keyword evidence="8" id="KW-1185">Reference proteome</keyword>
<evidence type="ECO:0000256" key="4">
    <source>
        <dbReference type="ARBA" id="ARBA00022989"/>
    </source>
</evidence>
<dbReference type="Pfam" id="PF07947">
    <property type="entry name" value="YhhN"/>
    <property type="match status" value="1"/>
</dbReference>
<comment type="similarity">
    <text evidence="2">Belongs to the TMEM86 family.</text>
</comment>
<feature type="transmembrane region" description="Helical" evidence="6">
    <location>
        <begin position="203"/>
        <end position="221"/>
    </location>
</feature>
<evidence type="ECO:0000256" key="2">
    <source>
        <dbReference type="ARBA" id="ARBA00007375"/>
    </source>
</evidence>
<feature type="transmembrane region" description="Helical" evidence="6">
    <location>
        <begin position="174"/>
        <end position="191"/>
    </location>
</feature>
<feature type="transmembrane region" description="Helical" evidence="6">
    <location>
        <begin position="114"/>
        <end position="136"/>
    </location>
</feature>
<evidence type="ECO:0000256" key="1">
    <source>
        <dbReference type="ARBA" id="ARBA00004141"/>
    </source>
</evidence>
<keyword evidence="4 6" id="KW-1133">Transmembrane helix</keyword>
<dbReference type="OrthoDB" id="1424724at2"/>
<keyword evidence="3 6" id="KW-0812">Transmembrane</keyword>
<dbReference type="InterPro" id="IPR012506">
    <property type="entry name" value="TMEM86B-like"/>
</dbReference>
<feature type="transmembrane region" description="Helical" evidence="6">
    <location>
        <begin position="12"/>
        <end position="29"/>
    </location>
</feature>
<accession>A0A4S1DX28</accession>
<evidence type="ECO:0000256" key="6">
    <source>
        <dbReference type="SAM" id="Phobius"/>
    </source>
</evidence>
<comment type="caution">
    <text evidence="7">The sequence shown here is derived from an EMBL/GenBank/DDBJ whole genome shotgun (WGS) entry which is preliminary data.</text>
</comment>
<feature type="transmembrane region" description="Helical" evidence="6">
    <location>
        <begin position="142"/>
        <end position="162"/>
    </location>
</feature>
<evidence type="ECO:0000313" key="7">
    <source>
        <dbReference type="EMBL" id="TGV02700.1"/>
    </source>
</evidence>
<evidence type="ECO:0008006" key="9">
    <source>
        <dbReference type="Google" id="ProtNLM"/>
    </source>
</evidence>
<name>A0A4S1DX28_9FLAO</name>
<feature type="transmembrane region" description="Helical" evidence="6">
    <location>
        <begin position="35"/>
        <end position="51"/>
    </location>
</feature>
<dbReference type="Proteomes" id="UP000307602">
    <property type="component" value="Unassembled WGS sequence"/>
</dbReference>
<evidence type="ECO:0000256" key="5">
    <source>
        <dbReference type="ARBA" id="ARBA00023136"/>
    </source>
</evidence>
<proteinExistence type="inferred from homology"/>
<evidence type="ECO:0000256" key="3">
    <source>
        <dbReference type="ARBA" id="ARBA00022692"/>
    </source>
</evidence>
<dbReference type="EMBL" id="SRSO01000011">
    <property type="protein sequence ID" value="TGV02700.1"/>
    <property type="molecule type" value="Genomic_DNA"/>
</dbReference>
<feature type="transmembrane region" description="Helical" evidence="6">
    <location>
        <begin position="85"/>
        <end position="102"/>
    </location>
</feature>
<reference evidence="7 8" key="1">
    <citation type="submission" date="2019-04" db="EMBL/GenBank/DDBJ databases">
        <authorList>
            <person name="Liu A."/>
        </authorList>
    </citation>
    <scope>NUCLEOTIDE SEQUENCE [LARGE SCALE GENOMIC DNA]</scope>
    <source>
        <strain evidence="7 8">RZ03</strain>
    </source>
</reference>
<protein>
    <recommendedName>
        <fullName evidence="9">Lysoplasmalogenase</fullName>
    </recommendedName>
</protein>
<gene>
    <name evidence="7" type="ORF">EM932_09715</name>
</gene>
<dbReference type="GO" id="GO:0016020">
    <property type="term" value="C:membrane"/>
    <property type="evidence" value="ECO:0007669"/>
    <property type="project" value="UniProtKB-SubCell"/>
</dbReference>
<feature type="transmembrane region" description="Helical" evidence="6">
    <location>
        <begin position="63"/>
        <end position="79"/>
    </location>
</feature>
<organism evidence="7 8">
    <name type="scientific">Flavivirga rizhaonensis</name>
    <dbReference type="NCBI Taxonomy" id="2559571"/>
    <lineage>
        <taxon>Bacteria</taxon>
        <taxon>Pseudomonadati</taxon>
        <taxon>Bacteroidota</taxon>
        <taxon>Flavobacteriia</taxon>
        <taxon>Flavobacteriales</taxon>
        <taxon>Flavobacteriaceae</taxon>
        <taxon>Flavivirga</taxon>
    </lineage>
</organism>
<dbReference type="AlphaFoldDB" id="A0A4S1DX28"/>
<comment type="subcellular location">
    <subcellularLocation>
        <location evidence="1">Membrane</location>
        <topology evidence="1">Multi-pass membrane protein</topology>
    </subcellularLocation>
</comment>
<dbReference type="RefSeq" id="WP_135876991.1">
    <property type="nucleotide sequence ID" value="NZ_SRSO01000011.1"/>
</dbReference>
<evidence type="ECO:0000313" key="8">
    <source>
        <dbReference type="Proteomes" id="UP000307602"/>
    </source>
</evidence>
<keyword evidence="5 6" id="KW-0472">Membrane</keyword>
<sequence length="226" mass="26585">MLHIFKNERKISILFFIILTIDILVKLNLDPFPYRYISKPPLVLLLSLYYYYNNNEKRKRKKLWVILALCSFLLGDIFVINHTNIIFLSVSLLLFALAKVFLSLRLSHISDFNVIKLIPFSIILFVYTVFIVSFLFNSLGDFFAPALLSFFISLLLIQFAFLRRGVVNRVSYSYVFLGIIFYKFSEAMMAIKTFKMDLPMQDILIMLFYGISIYLIFFGIVKEHKN</sequence>